<dbReference type="InterPro" id="IPR052474">
    <property type="entry name" value="UDP-GlcNAc_transferase"/>
</dbReference>
<dbReference type="Proteomes" id="UP000028924">
    <property type="component" value="Unassembled WGS sequence"/>
</dbReference>
<dbReference type="STRING" id="3075.A0A087SJQ5"/>
<dbReference type="PANTHER" id="PTHR47043">
    <property type="entry name" value="UDP-N-ACETYLGLUCOSAMINE TRANSFERASE SUBUNIT ALG13"/>
    <property type="match status" value="1"/>
</dbReference>
<evidence type="ECO:0000313" key="5">
    <source>
        <dbReference type="Proteomes" id="UP000279271"/>
    </source>
</evidence>
<dbReference type="InterPro" id="IPR007235">
    <property type="entry name" value="Glyco_trans_28_C"/>
</dbReference>
<dbReference type="GO" id="GO:0016758">
    <property type="term" value="F:hexosyltransferase activity"/>
    <property type="evidence" value="ECO:0007669"/>
    <property type="project" value="InterPro"/>
</dbReference>
<dbReference type="RefSeq" id="XP_011398855.1">
    <property type="nucleotide sequence ID" value="XM_011400553.1"/>
</dbReference>
<evidence type="ECO:0000313" key="3">
    <source>
        <dbReference type="EMBL" id="RMZ56885.1"/>
    </source>
</evidence>
<proteinExistence type="predicted"/>
<keyword evidence="2" id="KW-0808">Transferase</keyword>
<feature type="domain" description="Glycosyl transferase family 28 C-terminal" evidence="1">
    <location>
        <begin position="8"/>
        <end position="148"/>
    </location>
</feature>
<accession>A0A087SJQ5</accession>
<dbReference type="Gene3D" id="3.40.50.2000">
    <property type="entry name" value="Glycogen Phosphorylase B"/>
    <property type="match status" value="1"/>
</dbReference>
<dbReference type="KEGG" id="apro:F751_3597"/>
<dbReference type="GO" id="GO:0043541">
    <property type="term" value="C:UDP-N-acetylglucosamine transferase complex"/>
    <property type="evidence" value="ECO:0007669"/>
    <property type="project" value="TreeGrafter"/>
</dbReference>
<reference evidence="3" key="3">
    <citation type="submission" date="2018-10" db="EMBL/GenBank/DDBJ databases">
        <authorList>
            <person name="Hovde B."/>
            <person name="Zhang X."/>
        </authorList>
    </citation>
    <scope>NUCLEOTIDE SEQUENCE [LARGE SCALE GENOMIC DNA]</scope>
    <source>
        <strain evidence="3">UTEX 25</strain>
    </source>
</reference>
<evidence type="ECO:0000313" key="4">
    <source>
        <dbReference type="Proteomes" id="UP000028924"/>
    </source>
</evidence>
<reference evidence="2 4" key="1">
    <citation type="journal article" date="2014" name="BMC Genomics">
        <title>Oil accumulation mechanisms of the oleaginous microalga Chlorella protothecoides revealed through its genome, transcriptomes, and proteomes.</title>
        <authorList>
            <person name="Gao C."/>
            <person name="Wang Y."/>
            <person name="Shen Y."/>
            <person name="Yan D."/>
            <person name="He X."/>
            <person name="Dai J."/>
            <person name="Wu Q."/>
        </authorList>
    </citation>
    <scope>NUCLEOTIDE SEQUENCE [LARGE SCALE GENOMIC DNA]</scope>
    <source>
        <strain evidence="2 4">0710</strain>
    </source>
</reference>
<reference evidence="3" key="4">
    <citation type="submission" date="2018-11" db="EMBL/GenBank/DDBJ databases">
        <title>Characterization of plant carbon substrate utilization by Auxenochlorella protothecoides.</title>
        <authorList>
            <person name="Vogler B.W."/>
            <person name="Starkenburg S.R."/>
            <person name="Sudasinghe N."/>
            <person name="Schambach J.Y."/>
            <person name="Rollin J.A."/>
            <person name="Pattathil S."/>
            <person name="Barry A.N."/>
        </authorList>
    </citation>
    <scope>NUCLEOTIDE SEQUENCE [LARGE SCALE GENOMIC DNA]</scope>
    <source>
        <strain evidence="3">UTEX 25</strain>
    </source>
</reference>
<organism evidence="2 4">
    <name type="scientific">Auxenochlorella protothecoides</name>
    <name type="common">Green microalga</name>
    <name type="synonym">Chlorella protothecoides</name>
    <dbReference type="NCBI Taxonomy" id="3075"/>
    <lineage>
        <taxon>Eukaryota</taxon>
        <taxon>Viridiplantae</taxon>
        <taxon>Chlorophyta</taxon>
        <taxon>core chlorophytes</taxon>
        <taxon>Trebouxiophyceae</taxon>
        <taxon>Chlorellales</taxon>
        <taxon>Chlorellaceae</taxon>
        <taxon>Auxenochlorella</taxon>
    </lineage>
</organism>
<dbReference type="Proteomes" id="UP000279271">
    <property type="component" value="Unassembled WGS sequence"/>
</dbReference>
<dbReference type="Pfam" id="PF04101">
    <property type="entry name" value="Glyco_tran_28_C"/>
    <property type="match status" value="1"/>
</dbReference>
<evidence type="ECO:0000259" key="1">
    <source>
        <dbReference type="Pfam" id="PF04101"/>
    </source>
</evidence>
<dbReference type="OrthoDB" id="20273at2759"/>
<dbReference type="GO" id="GO:0006488">
    <property type="term" value="P:dolichol-linked oligosaccharide biosynthetic process"/>
    <property type="evidence" value="ECO:0007669"/>
    <property type="project" value="TreeGrafter"/>
</dbReference>
<dbReference type="EMBL" id="KL662125">
    <property type="protein sequence ID" value="KFM25959.1"/>
    <property type="molecule type" value="Genomic_DNA"/>
</dbReference>
<dbReference type="AlphaFoldDB" id="A0A087SJQ5"/>
<dbReference type="EMBL" id="QOKY01000135">
    <property type="protein sequence ID" value="RMZ56885.1"/>
    <property type="molecule type" value="Genomic_DNA"/>
</dbReference>
<dbReference type="GeneID" id="23614988"/>
<reference evidence="5" key="2">
    <citation type="journal article" date="2018" name="Algal Res.">
        <title>Characterization of plant carbon substrate utilization by Auxenochlorella protothecoides.</title>
        <authorList>
            <person name="Vogler B.W."/>
            <person name="Starkenburg S.R."/>
            <person name="Sudasinghe N."/>
            <person name="Schambach J.Y."/>
            <person name="Rollin J.A."/>
            <person name="Pattathil S."/>
            <person name="Barry A.N."/>
        </authorList>
    </citation>
    <scope>NUCLEOTIDE SEQUENCE [LARGE SCALE GENOMIC DNA]</scope>
    <source>
        <strain evidence="5">UTEX 25</strain>
    </source>
</reference>
<keyword evidence="4" id="KW-1185">Reference proteome</keyword>
<evidence type="ECO:0000313" key="2">
    <source>
        <dbReference type="EMBL" id="KFM25959.1"/>
    </source>
</evidence>
<dbReference type="PANTHER" id="PTHR47043:SF1">
    <property type="entry name" value="UDP-N-ACETYLGLUCOSAMINE TRANSFERASE SUBUNIT ALG13"/>
    <property type="match status" value="1"/>
</dbReference>
<name>A0A087SJQ5_AUXPR</name>
<dbReference type="eggNOG" id="KOG3349">
    <property type="taxonomic scope" value="Eukaryota"/>
</dbReference>
<gene>
    <name evidence="3" type="ORF">APUTEX25_002974</name>
    <name evidence="2" type="ORF">F751_3597</name>
</gene>
<sequence length="183" mass="18815">MADQERRVFLTVGTTRFDALVEAVDRAAVAAVLRRRGYTHLTMQIGAAAFQGSRLLPAGAMRGALPDGLVVEWFDYSPSLAAHVAGAALVVSHAGAGSVFEALVAGVPVVAVPNPQLMDDHQAELARKLEGAGVLVAATLGTLEHVLATADFQGLESYVPGDPGGMVAAVDWLMGVGSAAGKK</sequence>
<protein>
    <submittedName>
        <fullName evidence="2">UDP-N-acetylglucosamine transferase subunit ALG13-like protein</fullName>
    </submittedName>
</protein>
<dbReference type="SUPFAM" id="SSF53756">
    <property type="entry name" value="UDP-Glycosyltransferase/glycogen phosphorylase"/>
    <property type="match status" value="1"/>
</dbReference>